<accession>A0A9P4GF40</accession>
<sequence>MCLKDESEMPKDLDGALVINEADLDNRTVAIKMEGTDESQAGGQRRCIHWVCVLRNCYYAECQAQGQTEEVAHLATLEVMAQDGDVQASPEGCRQFCNDSDQGMCITLCAPSGIEKSSAGPTPPPQPRNTCEMICMDKMCFLVCLPPHASANIERRSSHSASANIEKRSPLLYCILRCVADMCWVLCSPHSASVNVEKRSHYSVSANVEKRSPIGCIRRCVADMCWLLCSPHSASAKREVEDDVANN</sequence>
<dbReference type="Proteomes" id="UP000800039">
    <property type="component" value="Unassembled WGS sequence"/>
</dbReference>
<gene>
    <name evidence="1" type="ORF">K460DRAFT_157012</name>
</gene>
<dbReference type="RefSeq" id="XP_040786637.1">
    <property type="nucleotide sequence ID" value="XM_040926855.1"/>
</dbReference>
<dbReference type="EMBL" id="ML976617">
    <property type="protein sequence ID" value="KAF1844074.1"/>
    <property type="molecule type" value="Genomic_DNA"/>
</dbReference>
<evidence type="ECO:0000313" key="2">
    <source>
        <dbReference type="Proteomes" id="UP000800039"/>
    </source>
</evidence>
<comment type="caution">
    <text evidence="1">The sequence shown here is derived from an EMBL/GenBank/DDBJ whole genome shotgun (WGS) entry which is preliminary data.</text>
</comment>
<keyword evidence="2" id="KW-1185">Reference proteome</keyword>
<reference evidence="1" key="1">
    <citation type="submission" date="2020-01" db="EMBL/GenBank/DDBJ databases">
        <authorList>
            <consortium name="DOE Joint Genome Institute"/>
            <person name="Haridas S."/>
            <person name="Albert R."/>
            <person name="Binder M."/>
            <person name="Bloem J."/>
            <person name="Labutti K."/>
            <person name="Salamov A."/>
            <person name="Andreopoulos B."/>
            <person name="Baker S.E."/>
            <person name="Barry K."/>
            <person name="Bills G."/>
            <person name="Bluhm B.H."/>
            <person name="Cannon C."/>
            <person name="Castanera R."/>
            <person name="Culley D.E."/>
            <person name="Daum C."/>
            <person name="Ezra D."/>
            <person name="Gonzalez J.B."/>
            <person name="Henrissat B."/>
            <person name="Kuo A."/>
            <person name="Liang C."/>
            <person name="Lipzen A."/>
            <person name="Lutzoni F."/>
            <person name="Magnuson J."/>
            <person name="Mondo S."/>
            <person name="Nolan M."/>
            <person name="Ohm R."/>
            <person name="Pangilinan J."/>
            <person name="Park H.-J."/>
            <person name="Ramirez L."/>
            <person name="Alfaro M."/>
            <person name="Sun H."/>
            <person name="Tritt A."/>
            <person name="Yoshinaga Y."/>
            <person name="Zwiers L.-H."/>
            <person name="Turgeon B.G."/>
            <person name="Goodwin S.B."/>
            <person name="Spatafora J.W."/>
            <person name="Crous P.W."/>
            <person name="Grigoriev I.V."/>
        </authorList>
    </citation>
    <scope>NUCLEOTIDE SEQUENCE</scope>
    <source>
        <strain evidence="1">CBS 394.84</strain>
    </source>
</reference>
<protein>
    <submittedName>
        <fullName evidence="1">Uncharacterized protein</fullName>
    </submittedName>
</protein>
<proteinExistence type="predicted"/>
<organism evidence="1 2">
    <name type="scientific">Cucurbitaria berberidis CBS 394.84</name>
    <dbReference type="NCBI Taxonomy" id="1168544"/>
    <lineage>
        <taxon>Eukaryota</taxon>
        <taxon>Fungi</taxon>
        <taxon>Dikarya</taxon>
        <taxon>Ascomycota</taxon>
        <taxon>Pezizomycotina</taxon>
        <taxon>Dothideomycetes</taxon>
        <taxon>Pleosporomycetidae</taxon>
        <taxon>Pleosporales</taxon>
        <taxon>Pleosporineae</taxon>
        <taxon>Cucurbitariaceae</taxon>
        <taxon>Cucurbitaria</taxon>
    </lineage>
</organism>
<dbReference type="AlphaFoldDB" id="A0A9P4GF40"/>
<dbReference type="GeneID" id="63844107"/>
<evidence type="ECO:0000313" key="1">
    <source>
        <dbReference type="EMBL" id="KAF1844074.1"/>
    </source>
</evidence>
<name>A0A9P4GF40_9PLEO</name>
<dbReference type="OrthoDB" id="10581733at2759"/>